<comment type="caution">
    <text evidence="1">The sequence shown here is derived from an EMBL/GenBank/DDBJ whole genome shotgun (WGS) entry which is preliminary data.</text>
</comment>
<dbReference type="Proteomes" id="UP000235579">
    <property type="component" value="Unassembled WGS sequence"/>
</dbReference>
<dbReference type="Proteomes" id="UP000308018">
    <property type="component" value="Unassembled WGS sequence"/>
</dbReference>
<dbReference type="EMBL" id="SYVV01000043">
    <property type="protein sequence ID" value="TKG27983.1"/>
    <property type="molecule type" value="Genomic_DNA"/>
</dbReference>
<reference evidence="1" key="3">
    <citation type="journal article" date="2018" name="Nature">
        <title>A major lineage of non-tailed dsDNA viruses as unrecognized killers of marine bacteria.</title>
        <authorList>
            <person name="Kauffman K.M."/>
            <person name="Hussain F.A."/>
            <person name="Yang J."/>
            <person name="Arevalo P."/>
            <person name="Brown J.M."/>
            <person name="Chang W.K."/>
            <person name="VanInsberghe D."/>
            <person name="Elsherbini J."/>
            <person name="Sharma R.S."/>
            <person name="Cutler M.B."/>
            <person name="Kelly L."/>
            <person name="Polz M.F."/>
        </authorList>
    </citation>
    <scope>NUCLEOTIDE SEQUENCE</scope>
    <source>
        <strain evidence="1">10N.222.48.A2</strain>
    </source>
</reference>
<reference evidence="3" key="1">
    <citation type="submission" date="2016-07" db="EMBL/GenBank/DDBJ databases">
        <title>Nontailed viruses are major unrecognized killers of bacteria in the ocean.</title>
        <authorList>
            <person name="Kauffman K."/>
            <person name="Hussain F."/>
            <person name="Yang J."/>
            <person name="Arevalo P."/>
            <person name="Brown J."/>
            <person name="Cutler M."/>
            <person name="Kelly L."/>
            <person name="Polz M.F."/>
        </authorList>
    </citation>
    <scope>NUCLEOTIDE SEQUENCE [LARGE SCALE GENOMIC DNA]</scope>
    <source>
        <strain evidence="3">10N.222.48.A2</strain>
    </source>
</reference>
<accession>A0A2N7NCK5</accession>
<evidence type="ECO:0000313" key="4">
    <source>
        <dbReference type="Proteomes" id="UP000308018"/>
    </source>
</evidence>
<dbReference type="EMBL" id="MDBP01000080">
    <property type="protein sequence ID" value="PMP09950.1"/>
    <property type="molecule type" value="Genomic_DNA"/>
</dbReference>
<name>A0A2N7NCK5_9VIBR</name>
<dbReference type="AlphaFoldDB" id="A0A2N7NCK5"/>
<reference evidence="1" key="2">
    <citation type="submission" date="2016-07" db="EMBL/GenBank/DDBJ databases">
        <authorList>
            <person name="Wan K."/>
            <person name="Booth B."/>
            <person name="Spirohn K."/>
            <person name="Hao T."/>
            <person name="Hu Y."/>
            <person name="Calderwood M."/>
            <person name="Hill D."/>
            <person name="Mohr S."/>
            <person name="Vidal M."/>
            <person name="Celniker S."/>
            <person name="Perrimon N."/>
        </authorList>
    </citation>
    <scope>NUCLEOTIDE SEQUENCE</scope>
    <source>
        <strain evidence="1">10N.222.48.A2</strain>
    </source>
</reference>
<dbReference type="RefSeq" id="WP_102258364.1">
    <property type="nucleotide sequence ID" value="NZ_MDBG01000002.1"/>
</dbReference>
<evidence type="ECO:0000313" key="3">
    <source>
        <dbReference type="Proteomes" id="UP000235579"/>
    </source>
</evidence>
<sequence length="369" mass="42640">MYFYRNQLADESYEYVGPFVMAKEMLYEEVAKSERENKINTFTESEMKVLETSTFEHSIYSINPMELNSKLSVRGHLSHYEYRYIYEANKEAMSIQEWLTFTEINNNKHLNYMSGRSLVKGALVKKLCDLMISHSYLLETTAFKLIRCVVDNRSVESLSRSEYGQYSVEFLRVLRSCKNAGLEYYWSCRSHVDLMQTRIYVETDSLRRNQSADANETAFMSDFDKTSEFNAMNVKRNTASDKKYRNQRATEAKKLAAIVTQLRATRLSKLSDEQRSASEELITNALRTLNTFTEVAPEAGLMNMLERMMGDELKNTLTFEAHSLSGEIIEHSQPSYTTEVEFESLTADSLDKSDKLDLLDDELFSGLPC</sequence>
<protein>
    <submittedName>
        <fullName evidence="1">Uncharacterized protein</fullName>
    </submittedName>
</protein>
<proteinExistence type="predicted"/>
<gene>
    <name evidence="1" type="ORF">BCS92_02155</name>
    <name evidence="2" type="ORF">FC057_22610</name>
</gene>
<evidence type="ECO:0000313" key="2">
    <source>
        <dbReference type="EMBL" id="TKG27983.1"/>
    </source>
</evidence>
<reference evidence="2 4" key="4">
    <citation type="submission" date="2019-04" db="EMBL/GenBank/DDBJ databases">
        <title>A reverse ecology approach based on a biological definition of microbial populations.</title>
        <authorList>
            <person name="Arevalo P."/>
            <person name="Vaninsberghe D."/>
            <person name="Elsherbini J."/>
            <person name="Gore J."/>
            <person name="Polz M."/>
        </authorList>
    </citation>
    <scope>NUCLEOTIDE SEQUENCE [LARGE SCALE GENOMIC DNA]</scope>
    <source>
        <strain evidence="2 4">10N.222.45.A8</strain>
    </source>
</reference>
<evidence type="ECO:0000313" key="1">
    <source>
        <dbReference type="EMBL" id="PMP09950.1"/>
    </source>
</evidence>
<organism evidence="1 3">
    <name type="scientific">Vibrio tasmaniensis</name>
    <dbReference type="NCBI Taxonomy" id="212663"/>
    <lineage>
        <taxon>Bacteria</taxon>
        <taxon>Pseudomonadati</taxon>
        <taxon>Pseudomonadota</taxon>
        <taxon>Gammaproteobacteria</taxon>
        <taxon>Vibrionales</taxon>
        <taxon>Vibrionaceae</taxon>
        <taxon>Vibrio</taxon>
    </lineage>
</organism>